<gene>
    <name evidence="1" type="ORF">BGZ95_000037</name>
</gene>
<proteinExistence type="predicted"/>
<name>A0AAD4HBA3_9FUNG</name>
<evidence type="ECO:0000313" key="1">
    <source>
        <dbReference type="EMBL" id="KAG0281697.1"/>
    </source>
</evidence>
<keyword evidence="2" id="KW-1185">Reference proteome</keyword>
<accession>A0AAD4HBA3</accession>
<evidence type="ECO:0000313" key="2">
    <source>
        <dbReference type="Proteomes" id="UP001194580"/>
    </source>
</evidence>
<dbReference type="Proteomes" id="UP001194580">
    <property type="component" value="Unassembled WGS sequence"/>
</dbReference>
<organism evidence="1 2">
    <name type="scientific">Linnemannia exigua</name>
    <dbReference type="NCBI Taxonomy" id="604196"/>
    <lineage>
        <taxon>Eukaryota</taxon>
        <taxon>Fungi</taxon>
        <taxon>Fungi incertae sedis</taxon>
        <taxon>Mucoromycota</taxon>
        <taxon>Mortierellomycotina</taxon>
        <taxon>Mortierellomycetes</taxon>
        <taxon>Mortierellales</taxon>
        <taxon>Mortierellaceae</taxon>
        <taxon>Linnemannia</taxon>
    </lineage>
</organism>
<dbReference type="EMBL" id="JAAAIL010000010">
    <property type="protein sequence ID" value="KAG0281697.1"/>
    <property type="molecule type" value="Genomic_DNA"/>
</dbReference>
<comment type="caution">
    <text evidence="1">The sequence shown here is derived from an EMBL/GenBank/DDBJ whole genome shotgun (WGS) entry which is preliminary data.</text>
</comment>
<protein>
    <submittedName>
        <fullName evidence="1">Uncharacterized protein</fullName>
    </submittedName>
</protein>
<reference evidence="1" key="1">
    <citation type="journal article" date="2020" name="Fungal Divers.">
        <title>Resolving the Mortierellaceae phylogeny through synthesis of multi-gene phylogenetics and phylogenomics.</title>
        <authorList>
            <person name="Vandepol N."/>
            <person name="Liber J."/>
            <person name="Desiro A."/>
            <person name="Na H."/>
            <person name="Kennedy M."/>
            <person name="Barry K."/>
            <person name="Grigoriev I.V."/>
            <person name="Miller A.N."/>
            <person name="O'Donnell K."/>
            <person name="Stajich J.E."/>
            <person name="Bonito G."/>
        </authorList>
    </citation>
    <scope>NUCLEOTIDE SEQUENCE</scope>
    <source>
        <strain evidence="1">NRRL 28262</strain>
    </source>
</reference>
<dbReference type="AlphaFoldDB" id="A0AAD4HBA3"/>
<sequence>MMAAELRMIRARKLISPLKPRGYLPRRKEPFQAAKSSLCNCIEMASGEEDHPLSNLTVGSFSSVCSTDSFLSTSSAGYLTASEDFY</sequence>